<evidence type="ECO:0000256" key="2">
    <source>
        <dbReference type="PROSITE-ProRule" id="PRU00708"/>
    </source>
</evidence>
<dbReference type="Pfam" id="PF01535">
    <property type="entry name" value="PPR"/>
    <property type="match status" value="2"/>
</dbReference>
<dbReference type="STRING" id="1314674.A0A0D7BI62"/>
<evidence type="ECO:0000256" key="3">
    <source>
        <dbReference type="SAM" id="MobiDB-lite"/>
    </source>
</evidence>
<gene>
    <name evidence="5" type="ORF">CYLTODRAFT_420440</name>
</gene>
<dbReference type="PANTHER" id="PTHR47942:SF63">
    <property type="entry name" value="PENTATRICOPEPTIDE REPEAT-CONTAINING PROTEIN"/>
    <property type="match status" value="1"/>
</dbReference>
<dbReference type="PROSITE" id="PS51375">
    <property type="entry name" value="PPR"/>
    <property type="match status" value="2"/>
</dbReference>
<protein>
    <recommendedName>
        <fullName evidence="4">PROP1-like PPR domain-containing protein</fullName>
    </recommendedName>
</protein>
<organism evidence="5 6">
    <name type="scientific">Cylindrobasidium torrendii FP15055 ss-10</name>
    <dbReference type="NCBI Taxonomy" id="1314674"/>
    <lineage>
        <taxon>Eukaryota</taxon>
        <taxon>Fungi</taxon>
        <taxon>Dikarya</taxon>
        <taxon>Basidiomycota</taxon>
        <taxon>Agaricomycotina</taxon>
        <taxon>Agaricomycetes</taxon>
        <taxon>Agaricomycetidae</taxon>
        <taxon>Agaricales</taxon>
        <taxon>Marasmiineae</taxon>
        <taxon>Physalacriaceae</taxon>
        <taxon>Cylindrobasidium</taxon>
    </lineage>
</organism>
<dbReference type="SUPFAM" id="SSF81901">
    <property type="entry name" value="HCP-like"/>
    <property type="match status" value="1"/>
</dbReference>
<dbReference type="Pfam" id="PF17177">
    <property type="entry name" value="PPR_long"/>
    <property type="match status" value="1"/>
</dbReference>
<feature type="region of interest" description="Disordered" evidence="3">
    <location>
        <begin position="140"/>
        <end position="186"/>
    </location>
</feature>
<feature type="compositionally biased region" description="Gly residues" evidence="3">
    <location>
        <begin position="41"/>
        <end position="50"/>
    </location>
</feature>
<proteinExistence type="predicted"/>
<evidence type="ECO:0000313" key="5">
    <source>
        <dbReference type="EMBL" id="KIY69754.1"/>
    </source>
</evidence>
<dbReference type="OrthoDB" id="411857at2759"/>
<dbReference type="InterPro" id="IPR011990">
    <property type="entry name" value="TPR-like_helical_dom_sf"/>
</dbReference>
<keyword evidence="1" id="KW-0677">Repeat</keyword>
<feature type="repeat" description="PPR" evidence="2">
    <location>
        <begin position="1011"/>
        <end position="1045"/>
    </location>
</feature>
<evidence type="ECO:0000259" key="4">
    <source>
        <dbReference type="Pfam" id="PF17177"/>
    </source>
</evidence>
<feature type="compositionally biased region" description="Polar residues" evidence="3">
    <location>
        <begin position="144"/>
        <end position="159"/>
    </location>
</feature>
<dbReference type="NCBIfam" id="TIGR00756">
    <property type="entry name" value="PPR"/>
    <property type="match status" value="3"/>
</dbReference>
<feature type="domain" description="PROP1-like PPR" evidence="4">
    <location>
        <begin position="990"/>
        <end position="1146"/>
    </location>
</feature>
<feature type="repeat" description="PPR" evidence="2">
    <location>
        <begin position="1046"/>
        <end position="1076"/>
    </location>
</feature>
<dbReference type="Gene3D" id="1.25.40.10">
    <property type="entry name" value="Tetratricopeptide repeat domain"/>
    <property type="match status" value="4"/>
</dbReference>
<name>A0A0D7BI62_9AGAR</name>
<dbReference type="InterPro" id="IPR002885">
    <property type="entry name" value="PPR_rpt"/>
</dbReference>
<evidence type="ECO:0000256" key="1">
    <source>
        <dbReference type="ARBA" id="ARBA00022737"/>
    </source>
</evidence>
<dbReference type="PANTHER" id="PTHR47942">
    <property type="entry name" value="TETRATRICOPEPTIDE REPEAT (TPR)-LIKE SUPERFAMILY PROTEIN-RELATED"/>
    <property type="match status" value="1"/>
</dbReference>
<evidence type="ECO:0000313" key="6">
    <source>
        <dbReference type="Proteomes" id="UP000054007"/>
    </source>
</evidence>
<accession>A0A0D7BI62</accession>
<reference evidence="5 6" key="1">
    <citation type="journal article" date="2015" name="Fungal Genet. Biol.">
        <title>Evolution of novel wood decay mechanisms in Agaricales revealed by the genome sequences of Fistulina hepatica and Cylindrobasidium torrendii.</title>
        <authorList>
            <person name="Floudas D."/>
            <person name="Held B.W."/>
            <person name="Riley R."/>
            <person name="Nagy L.G."/>
            <person name="Koehler G."/>
            <person name="Ransdell A.S."/>
            <person name="Younus H."/>
            <person name="Chow J."/>
            <person name="Chiniquy J."/>
            <person name="Lipzen A."/>
            <person name="Tritt A."/>
            <person name="Sun H."/>
            <person name="Haridas S."/>
            <person name="LaButti K."/>
            <person name="Ohm R.A."/>
            <person name="Kues U."/>
            <person name="Blanchette R.A."/>
            <person name="Grigoriev I.V."/>
            <person name="Minto R.E."/>
            <person name="Hibbett D.S."/>
        </authorList>
    </citation>
    <scope>NUCLEOTIDE SEQUENCE [LARGE SCALE GENOMIC DNA]</scope>
    <source>
        <strain evidence="5 6">FP15055 ss-10</strain>
    </source>
</reference>
<keyword evidence="6" id="KW-1185">Reference proteome</keyword>
<dbReference type="InterPro" id="IPR051222">
    <property type="entry name" value="PPR/CCM1_RNA-binding"/>
</dbReference>
<dbReference type="InterPro" id="IPR033443">
    <property type="entry name" value="PROP1-like_PPR_dom"/>
</dbReference>
<feature type="region of interest" description="Disordered" evidence="3">
    <location>
        <begin position="35"/>
        <end position="109"/>
    </location>
</feature>
<dbReference type="EMBL" id="KN880479">
    <property type="protein sequence ID" value="KIY69754.1"/>
    <property type="molecule type" value="Genomic_DNA"/>
</dbReference>
<dbReference type="Proteomes" id="UP000054007">
    <property type="component" value="Unassembled WGS sequence"/>
</dbReference>
<sequence>MLPKVATTILHSTSRAASAVPNQSYAIKNFIQLQSNSGPNGNRGGNGPSSGGYRYQTGSRGYHAPGRAATQGGICEANDGSALQTDDGDDTPQPAPRLRRASTSFTLAERLEQRRRPALGVLTAVKQYARAFSSIEAPVRTGSRRNSMSAVDSSTSLSDASVPPPPLSHARSSSPVTPPPVRPSKEAPTLALSNLMRARQLDAPSAAAVVMDFRVNANTATVVEFNAALEALYHTRVPGEPLTLFLETYNDMVNRGLVPDTRTYVVLILALTDRDHEVVGAIRAIERRLRQDQDITRQPSVVSEDVRNLELFLEERNASSAMALWRACVARPTGGNMALPQSVYRNLLRACAERYNETGMVDSAIQVWSQMERSMVNRIPIGAFQWMVKLYGNLGDFAGAQEVFKEFRRSCNDGQVALGHGDVNAIIQTMTWNSMIQAAFQCGEVHFAIELLDEMLGAAAQQIPDDSSKLAEGVYAPVFDCTQPASPSPSSFYLVIAGFCEQGDIQSAWSWFHRLLELPHSSAIVDDSQPTLSPLRPNISTWRRMIQTMAYAGEVEKVNELYSTMARYEAQDRLALSPADVKLVFSVNRGKIASLAAKGNIAYDQINPFVDAVATLRAGHMQSIGLASFEQVAILLVESGFVEQGVAFFASTVRFGAKLGQPIPRQQVVNFITKMFGSHREEITFLTAIALARLAESVQYTYPVDFTTYTLNALGKEDTAILATLDIPDWIVLLNAATCLEVMPPNVPLSFCPHYSFDGVFSLLKSLASQVGTQHSPFAMVSRLSPKTMNAALAVCVSKAGDSVVREWLTSVGHGELFDEMVTPSQVTEALETSSFGSDSGYETVATSPVLSSSGGDEYTLVFRGRQHERLVRASAWKADPKIALDTLQSVFQAKQLPSFSIAVRFAKIFERAKWVDAGETLLDMMMHAEPQNPGRSAQWISFLDSMIIFFAQVGKIDRAHALRQQILESGAGPSGDAYGALIYFTRETSDDAANALALYHESRLRGVAGTPYLYNNIISKVAKARKADLALELFNQMKTCGVPTSSITYGAVIGACVRVGDALSAEALFEEMVEQPNFQARIPPYNTMMQLYTTTKPNKERALHYYDALIASGVTPTSYTYKLLIDAHMLEPVKIERAEEVFRSMLERRDVHIEGQHIAAMINAYGCVRKDLDKAVETFNAAPAYLKNGYDAIMFEAMFNVIMAHRRTDLIAPYLQKMEAANVHMTAYVVNVVVRAYAIDGEIQQARDIFEALADPPHGMAALYNHTPHGATTPVRVDPSAPVFREPSTWEVMIRAELGQGHRDRAVALLERLQERHYPEAVFNRISGILVDHSALPGDVSV</sequence>